<accession>A0ABY6CFI1</accession>
<proteinExistence type="predicted"/>
<organism evidence="2 3">
    <name type="scientific">Devosia neptuniae</name>
    <dbReference type="NCBI Taxonomy" id="191302"/>
    <lineage>
        <taxon>Bacteria</taxon>
        <taxon>Pseudomonadati</taxon>
        <taxon>Pseudomonadota</taxon>
        <taxon>Alphaproteobacteria</taxon>
        <taxon>Hyphomicrobiales</taxon>
        <taxon>Devosiaceae</taxon>
        <taxon>Devosia</taxon>
    </lineage>
</organism>
<feature type="chain" id="PRO_5046722249" evidence="1">
    <location>
        <begin position="23"/>
        <end position="144"/>
    </location>
</feature>
<gene>
    <name evidence="2" type="ORF">N8A98_07350</name>
</gene>
<name>A0ABY6CFI1_9HYPH</name>
<evidence type="ECO:0000313" key="2">
    <source>
        <dbReference type="EMBL" id="UXN70996.1"/>
    </source>
</evidence>
<keyword evidence="1" id="KW-0732">Signal</keyword>
<evidence type="ECO:0000256" key="1">
    <source>
        <dbReference type="SAM" id="SignalP"/>
    </source>
</evidence>
<reference evidence="2 3" key="1">
    <citation type="submission" date="2022-09" db="EMBL/GenBank/DDBJ databases">
        <title>Interaction between co-microsymbionts with complementary sets of symbiotic genes in legume-rhizobium systems.</title>
        <authorList>
            <person name="Safronova V."/>
            <person name="Sazanova A."/>
            <person name="Afonin A."/>
            <person name="Chirak E."/>
        </authorList>
    </citation>
    <scope>NUCLEOTIDE SEQUENCE [LARGE SCALE GENOMIC DNA]</scope>
    <source>
        <strain evidence="2 3">A18/4-1</strain>
    </source>
</reference>
<feature type="signal peptide" evidence="1">
    <location>
        <begin position="1"/>
        <end position="22"/>
    </location>
</feature>
<sequence length="144" mass="15232">MTRLAIWGIAALMVLAAGPAHGAPAYSFGDDKGDYSNDGECDDPRFDGPGMTATDLLSDDVLHDASDCEAAFKAGQLTIRGVAEDGSIDFGDDKGEYANDGECDDLRFIGSGMTATELIQDDIMHDATDCRTAYEAGKLKLNRG</sequence>
<evidence type="ECO:0000313" key="3">
    <source>
        <dbReference type="Proteomes" id="UP001061862"/>
    </source>
</evidence>
<dbReference type="Proteomes" id="UP001061862">
    <property type="component" value="Chromosome"/>
</dbReference>
<dbReference type="RefSeq" id="WP_262170326.1">
    <property type="nucleotide sequence ID" value="NZ_CP104965.1"/>
</dbReference>
<dbReference type="EMBL" id="CP104965">
    <property type="protein sequence ID" value="UXN70996.1"/>
    <property type="molecule type" value="Genomic_DNA"/>
</dbReference>
<keyword evidence="3" id="KW-1185">Reference proteome</keyword>
<protein>
    <submittedName>
        <fullName evidence="2">Uncharacterized protein</fullName>
    </submittedName>
</protein>